<reference evidence="1 2" key="1">
    <citation type="submission" date="2023-11" db="EMBL/GenBank/DDBJ databases">
        <title>Detection of rare carbapenemases in Enterobacterales - comparison of two colorimetric and two CIM-based carbapenemase assays.</title>
        <authorList>
            <person name="Schaffarczyk L."/>
            <person name="Noster J."/>
            <person name="Stelzer Y."/>
            <person name="Sattler J."/>
            <person name="Gatermann S."/>
            <person name="Hamprecht A."/>
        </authorList>
    </citation>
    <scope>NUCLEOTIDE SEQUENCE [LARGE SCALE GENOMIC DNA]</scope>
    <source>
        <strain evidence="1 2">CIM-Carb-136</strain>
    </source>
</reference>
<organism evidence="1 2">
    <name type="scientific">Serratia marcescens</name>
    <dbReference type="NCBI Taxonomy" id="615"/>
    <lineage>
        <taxon>Bacteria</taxon>
        <taxon>Pseudomonadati</taxon>
        <taxon>Pseudomonadota</taxon>
        <taxon>Gammaproteobacteria</taxon>
        <taxon>Enterobacterales</taxon>
        <taxon>Yersiniaceae</taxon>
        <taxon>Serratia</taxon>
    </lineage>
</organism>
<evidence type="ECO:0000313" key="1">
    <source>
        <dbReference type="EMBL" id="MDX7081727.1"/>
    </source>
</evidence>
<dbReference type="RefSeq" id="WP_319856809.1">
    <property type="nucleotide sequence ID" value="NZ_JAXABG010000002.1"/>
</dbReference>
<gene>
    <name evidence="1" type="ORF">SJ435_04930</name>
</gene>
<comment type="caution">
    <text evidence="1">The sequence shown here is derived from an EMBL/GenBank/DDBJ whole genome shotgun (WGS) entry which is preliminary data.</text>
</comment>
<dbReference type="Proteomes" id="UP001275057">
    <property type="component" value="Unassembled WGS sequence"/>
</dbReference>
<protein>
    <submittedName>
        <fullName evidence="1">Uncharacterized protein</fullName>
    </submittedName>
</protein>
<accession>A0ABD5ICL4</accession>
<sequence length="210" mass="23753">MPTKHIDDSTAAELDELYVRCVTLTQQPVKEVEVLRLAIYKGIRNIADDDILSTMSVKDTVWQGLADTVWSEITAHWPAEGIDDQSFSQVAAEHSSTWRAHPAEKCQTNIRKALDNGRIQERTLDERLFEYVDITSDTTYNRYSKAEIAQKMDEYKDAVAPLNGKKLSEVKEENQRNFLMLQTLNKQGVGLQRDGAGDFTICLTEAPADE</sequence>
<evidence type="ECO:0000313" key="2">
    <source>
        <dbReference type="Proteomes" id="UP001275057"/>
    </source>
</evidence>
<dbReference type="AlphaFoldDB" id="A0ABD5ICL4"/>
<name>A0ABD5ICL4_SERMA</name>
<dbReference type="EMBL" id="JAXABG010000002">
    <property type="protein sequence ID" value="MDX7081727.1"/>
    <property type="molecule type" value="Genomic_DNA"/>
</dbReference>
<proteinExistence type="predicted"/>